<organism evidence="2 3">
    <name type="scientific">Littorina saxatilis</name>
    <dbReference type="NCBI Taxonomy" id="31220"/>
    <lineage>
        <taxon>Eukaryota</taxon>
        <taxon>Metazoa</taxon>
        <taxon>Spiralia</taxon>
        <taxon>Lophotrochozoa</taxon>
        <taxon>Mollusca</taxon>
        <taxon>Gastropoda</taxon>
        <taxon>Caenogastropoda</taxon>
        <taxon>Littorinimorpha</taxon>
        <taxon>Littorinoidea</taxon>
        <taxon>Littorinidae</taxon>
        <taxon>Littorina</taxon>
    </lineage>
</organism>
<evidence type="ECO:0000313" key="2">
    <source>
        <dbReference type="EMBL" id="KAK7111558.1"/>
    </source>
</evidence>
<keyword evidence="1" id="KW-0732">Signal</keyword>
<feature type="chain" id="PRO_5042841156" evidence="1">
    <location>
        <begin position="18"/>
        <end position="78"/>
    </location>
</feature>
<dbReference type="Proteomes" id="UP001374579">
    <property type="component" value="Unassembled WGS sequence"/>
</dbReference>
<comment type="caution">
    <text evidence="2">The sequence shown here is derived from an EMBL/GenBank/DDBJ whole genome shotgun (WGS) entry which is preliminary data.</text>
</comment>
<gene>
    <name evidence="2" type="ORF">V1264_011168</name>
</gene>
<evidence type="ECO:0000313" key="3">
    <source>
        <dbReference type="Proteomes" id="UP001374579"/>
    </source>
</evidence>
<accession>A0AAN9GJX9</accession>
<proteinExistence type="predicted"/>
<reference evidence="2 3" key="1">
    <citation type="submission" date="2024-02" db="EMBL/GenBank/DDBJ databases">
        <title>Chromosome-scale genome assembly of the rough periwinkle Littorina saxatilis.</title>
        <authorList>
            <person name="De Jode A."/>
            <person name="Faria R."/>
            <person name="Formenti G."/>
            <person name="Sims Y."/>
            <person name="Smith T.P."/>
            <person name="Tracey A."/>
            <person name="Wood J.M.D."/>
            <person name="Zagrodzka Z.B."/>
            <person name="Johannesson K."/>
            <person name="Butlin R.K."/>
            <person name="Leder E.H."/>
        </authorList>
    </citation>
    <scope>NUCLEOTIDE SEQUENCE [LARGE SCALE GENOMIC DNA]</scope>
    <source>
        <strain evidence="2">Snail1</strain>
        <tissue evidence="2">Muscle</tissue>
    </source>
</reference>
<feature type="signal peptide" evidence="1">
    <location>
        <begin position="1"/>
        <end position="17"/>
    </location>
</feature>
<evidence type="ECO:0000256" key="1">
    <source>
        <dbReference type="SAM" id="SignalP"/>
    </source>
</evidence>
<sequence length="78" mass="8185">MKYAAIILLCSLAFVCGAPKRDERGIDLGGLPGGALNCNLVTCFVDPCMYTKCSADTRCTSCNCKSECKPLSETGVVG</sequence>
<name>A0AAN9GJX9_9CAEN</name>
<dbReference type="AlphaFoldDB" id="A0AAN9GJX9"/>
<protein>
    <submittedName>
        <fullName evidence="2">Uncharacterized protein</fullName>
    </submittedName>
</protein>
<keyword evidence="3" id="KW-1185">Reference proteome</keyword>
<dbReference type="EMBL" id="JBAMIC010000002">
    <property type="protein sequence ID" value="KAK7111558.1"/>
    <property type="molecule type" value="Genomic_DNA"/>
</dbReference>